<feature type="transmembrane region" description="Helical" evidence="7">
    <location>
        <begin position="127"/>
        <end position="147"/>
    </location>
</feature>
<feature type="transmembrane region" description="Helical" evidence="7">
    <location>
        <begin position="31"/>
        <end position="52"/>
    </location>
</feature>
<evidence type="ECO:0000313" key="8">
    <source>
        <dbReference type="EMBL" id="KAG0298826.1"/>
    </source>
</evidence>
<dbReference type="PANTHER" id="PTHR21355:SF0">
    <property type="entry name" value="G-PROTEIN COUPLED RECEPTOR-ASSOCIATED PROTEIN LMBRD2"/>
    <property type="match status" value="1"/>
</dbReference>
<feature type="compositionally biased region" description="Low complexity" evidence="6">
    <location>
        <begin position="879"/>
        <end position="891"/>
    </location>
</feature>
<feature type="transmembrane region" description="Helical" evidence="7">
    <location>
        <begin position="6"/>
        <end position="24"/>
    </location>
</feature>
<feature type="transmembrane region" description="Helical" evidence="7">
    <location>
        <begin position="528"/>
        <end position="546"/>
    </location>
</feature>
<evidence type="ECO:0000256" key="6">
    <source>
        <dbReference type="SAM" id="MobiDB-lite"/>
    </source>
</evidence>
<accession>A0ABQ7KGH8</accession>
<organism evidence="8 9">
    <name type="scientific">Linnemannia gamsii</name>
    <dbReference type="NCBI Taxonomy" id="64522"/>
    <lineage>
        <taxon>Eukaryota</taxon>
        <taxon>Fungi</taxon>
        <taxon>Fungi incertae sedis</taxon>
        <taxon>Mucoromycota</taxon>
        <taxon>Mortierellomycotina</taxon>
        <taxon>Mortierellomycetes</taxon>
        <taxon>Mortierellales</taxon>
        <taxon>Mortierellaceae</taxon>
        <taxon>Linnemannia</taxon>
    </lineage>
</organism>
<dbReference type="InterPro" id="IPR006876">
    <property type="entry name" value="LMBR1-like_membr_prot"/>
</dbReference>
<dbReference type="Pfam" id="PF04791">
    <property type="entry name" value="LMBR1"/>
    <property type="match status" value="1"/>
</dbReference>
<evidence type="ECO:0000256" key="7">
    <source>
        <dbReference type="SAM" id="Phobius"/>
    </source>
</evidence>
<sequence>MAVFALVAGALAVVTLVAGLLNHFGNRVEHAWYVSLIAYVSWFFPFSIVVLVPLDLASTLFRSCTAEEECNEPLMYVSSEFLIGAWRTIYWCSFALTWVLIPLLQAYTQSGEFTVMKKFRSAVRYNIIYQLIVGSIALLGLVLLWSYQGPSNLRAYIMALSNSWGLVLVVIFMGYGMVDVPRRLWHKGDNARELRRISFKASVVKDKRQDTEDEVHSVAKELSVVCHKVQHSDPLRPYVDKMVEGFPAVRGVQFESSRTSSPIPPSQSQRGDLLGVSAGLPLGSSRSGTGATLGGRKHSMDGLVPNVITEKYLADLHARIKRALRMSDRWNAIWSDLQKAGFLAQDIQENMDNPEKKFRSTLRPLTSKPRNWQLSLQWVWHLKLRPILLRSLAALCAVMSLLIVWSEMTYQNINPVLSVIGLLVQIARNHVSYGAIEAVSFFTMLYMCTCAYTTLMKMKLLNNYVLVPNHHTDEPTLLFIGSYLCRLTFPLVYNYLTISAAGKDDSTEFAGYMGRIDMVPLLGNFNYYMPYVILVPTLITLFNVFAKVFAICSISDNFFDNDDDEGGIGGDLEEGIQVLKDARRDEERRLLPERAGLNRDFTARRGAAFETYNNNKKKQNRRRGDAPPTHSMLGEGSSASAWRDVRPNPSGNSQRPFHEPYFDDSTDDDDSGSVFTGFGRRESADHVGSSGPGAGIGPHHAGGRGRSSIDTPNRGQVQRHTTKLDTQPTAGPFKSLWQKMVGPKQGIALDGTNTSDPMDSDNARSSIESTGHEGGHVPSSYAGRNTFRPDRNSSSAAGRTGPALMFASVQQQPSSYSRSSLQEDESRDRDRLLSVNDSRTRHGGSSTPSSRAQSPQGRVIGQQQQQHGHGGNGGLGATSPNSGRNSRPNSRIFGASSPQPGNSSIRQPSPLVNIFDDDD</sequence>
<feature type="transmembrane region" description="Helical" evidence="7">
    <location>
        <begin position="88"/>
        <end position="107"/>
    </location>
</feature>
<gene>
    <name evidence="8" type="ORF">BGZ96_006217</name>
</gene>
<dbReference type="Proteomes" id="UP001194696">
    <property type="component" value="Unassembled WGS sequence"/>
</dbReference>
<evidence type="ECO:0000256" key="5">
    <source>
        <dbReference type="ARBA" id="ARBA00023136"/>
    </source>
</evidence>
<keyword evidence="5 7" id="KW-0472">Membrane</keyword>
<evidence type="ECO:0000256" key="2">
    <source>
        <dbReference type="ARBA" id="ARBA00010487"/>
    </source>
</evidence>
<dbReference type="PANTHER" id="PTHR21355">
    <property type="entry name" value="G-PROTEIN COUPLED RECEPTOR-ASSOCIATED PROTEIN LMBRD2"/>
    <property type="match status" value="1"/>
</dbReference>
<feature type="compositionally biased region" description="Polar residues" evidence="6">
    <location>
        <begin position="808"/>
        <end position="820"/>
    </location>
</feature>
<feature type="compositionally biased region" description="Polar residues" evidence="6">
    <location>
        <begin position="751"/>
        <end position="769"/>
    </location>
</feature>
<feature type="compositionally biased region" description="Low complexity" evidence="6">
    <location>
        <begin position="853"/>
        <end position="867"/>
    </location>
</feature>
<comment type="subcellular location">
    <subcellularLocation>
        <location evidence="1">Membrane</location>
        <topology evidence="1">Multi-pass membrane protein</topology>
    </subcellularLocation>
</comment>
<comment type="caution">
    <text evidence="8">The sequence shown here is derived from an EMBL/GenBank/DDBJ whole genome shotgun (WGS) entry which is preliminary data.</text>
</comment>
<feature type="transmembrane region" description="Helical" evidence="7">
    <location>
        <begin position="387"/>
        <end position="405"/>
    </location>
</feature>
<evidence type="ECO:0000313" key="9">
    <source>
        <dbReference type="Proteomes" id="UP001194696"/>
    </source>
</evidence>
<comment type="similarity">
    <text evidence="2">Belongs to the LIMR family.</text>
</comment>
<protein>
    <recommendedName>
        <fullName evidence="10">LMBR1-domain-containing protein</fullName>
    </recommendedName>
</protein>
<reference evidence="8 9" key="1">
    <citation type="journal article" date="2020" name="Fungal Divers.">
        <title>Resolving the Mortierellaceae phylogeny through synthesis of multi-gene phylogenetics and phylogenomics.</title>
        <authorList>
            <person name="Vandepol N."/>
            <person name="Liber J."/>
            <person name="Desiro A."/>
            <person name="Na H."/>
            <person name="Kennedy M."/>
            <person name="Barry K."/>
            <person name="Grigoriev I.V."/>
            <person name="Miller A.N."/>
            <person name="O'Donnell K."/>
            <person name="Stajich J.E."/>
            <person name="Bonito G."/>
        </authorList>
    </citation>
    <scope>NUCLEOTIDE SEQUENCE [LARGE SCALE GENOMIC DNA]</scope>
    <source>
        <strain evidence="8 9">AD045</strain>
    </source>
</reference>
<keyword evidence="9" id="KW-1185">Reference proteome</keyword>
<evidence type="ECO:0000256" key="1">
    <source>
        <dbReference type="ARBA" id="ARBA00004141"/>
    </source>
</evidence>
<feature type="region of interest" description="Disordered" evidence="6">
    <location>
        <begin position="746"/>
        <end position="919"/>
    </location>
</feature>
<name>A0ABQ7KGH8_9FUNG</name>
<feature type="compositionally biased region" description="Polar residues" evidence="6">
    <location>
        <begin position="843"/>
        <end position="852"/>
    </location>
</feature>
<evidence type="ECO:0008006" key="10">
    <source>
        <dbReference type="Google" id="ProtNLM"/>
    </source>
</evidence>
<evidence type="ECO:0000256" key="4">
    <source>
        <dbReference type="ARBA" id="ARBA00022989"/>
    </source>
</evidence>
<feature type="compositionally biased region" description="Polar residues" evidence="6">
    <location>
        <begin position="708"/>
        <end position="729"/>
    </location>
</feature>
<feature type="transmembrane region" description="Helical" evidence="7">
    <location>
        <begin position="431"/>
        <end position="455"/>
    </location>
</feature>
<feature type="compositionally biased region" description="Polar residues" evidence="6">
    <location>
        <begin position="896"/>
        <end position="907"/>
    </location>
</feature>
<feature type="region of interest" description="Disordered" evidence="6">
    <location>
        <begin position="255"/>
        <end position="296"/>
    </location>
</feature>
<dbReference type="EMBL" id="JAAAIM010000003">
    <property type="protein sequence ID" value="KAG0298826.1"/>
    <property type="molecule type" value="Genomic_DNA"/>
</dbReference>
<feature type="transmembrane region" description="Helical" evidence="7">
    <location>
        <begin position="153"/>
        <end position="178"/>
    </location>
</feature>
<proteinExistence type="inferred from homology"/>
<feature type="region of interest" description="Disordered" evidence="6">
    <location>
        <begin position="608"/>
        <end position="733"/>
    </location>
</feature>
<dbReference type="InterPro" id="IPR051584">
    <property type="entry name" value="GPCR-associated_LMBR1"/>
</dbReference>
<evidence type="ECO:0000256" key="3">
    <source>
        <dbReference type="ARBA" id="ARBA00022692"/>
    </source>
</evidence>
<feature type="compositionally biased region" description="Polar residues" evidence="6">
    <location>
        <begin position="255"/>
        <end position="270"/>
    </location>
</feature>
<feature type="transmembrane region" description="Helical" evidence="7">
    <location>
        <begin position="476"/>
        <end position="496"/>
    </location>
</feature>
<keyword evidence="4 7" id="KW-1133">Transmembrane helix</keyword>
<keyword evidence="3 7" id="KW-0812">Transmembrane</keyword>
<feature type="compositionally biased region" description="Acidic residues" evidence="6">
    <location>
        <begin position="662"/>
        <end position="671"/>
    </location>
</feature>